<protein>
    <recommendedName>
        <fullName evidence="2">Reverse transcriptase domain-containing protein</fullName>
    </recommendedName>
</protein>
<sequence length="240" mass="26444">MPVETEGVPTTPPPSALVATTPPPPTRPQPPPSLAEGRLVPARARHAPHPTTPTRDSATHSSTQSIPAPEGFRRKPPPPSNRDKLYPYPPRAKFRRPVSDLEKICSSNLEAVLATNRRAVGLSQKVEPDPSSPKHFVRSSVQPESSSYRPISLLPLLSKVLEKLLLESQNIIPSHQFGFRSNHSTLQQCHRIVDLISSALEKKEYCGGVFLDVAQAFDRLLDYCLDSSEMNYDQDSSADD</sequence>
<feature type="domain" description="Reverse transcriptase" evidence="2">
    <location>
        <begin position="145"/>
        <end position="219"/>
    </location>
</feature>
<evidence type="ECO:0000256" key="1">
    <source>
        <dbReference type="SAM" id="MobiDB-lite"/>
    </source>
</evidence>
<proteinExistence type="predicted"/>
<dbReference type="PANTHER" id="PTHR19446">
    <property type="entry name" value="REVERSE TRANSCRIPTASES"/>
    <property type="match status" value="1"/>
</dbReference>
<comment type="caution">
    <text evidence="3">The sequence shown here is derived from an EMBL/GenBank/DDBJ whole genome shotgun (WGS) entry which is preliminary data.</text>
</comment>
<gene>
    <name evidence="3" type="ORF">AAG570_001261</name>
</gene>
<feature type="compositionally biased region" description="Pro residues" evidence="1">
    <location>
        <begin position="10"/>
        <end position="33"/>
    </location>
</feature>
<dbReference type="Pfam" id="PF00078">
    <property type="entry name" value="RVT_1"/>
    <property type="match status" value="1"/>
</dbReference>
<dbReference type="InterPro" id="IPR000477">
    <property type="entry name" value="RT_dom"/>
</dbReference>
<evidence type="ECO:0000313" key="4">
    <source>
        <dbReference type="Proteomes" id="UP001558652"/>
    </source>
</evidence>
<keyword evidence="4" id="KW-1185">Reference proteome</keyword>
<name>A0ABD0YBM3_9HEMI</name>
<organism evidence="3 4">
    <name type="scientific">Ranatra chinensis</name>
    <dbReference type="NCBI Taxonomy" id="642074"/>
    <lineage>
        <taxon>Eukaryota</taxon>
        <taxon>Metazoa</taxon>
        <taxon>Ecdysozoa</taxon>
        <taxon>Arthropoda</taxon>
        <taxon>Hexapoda</taxon>
        <taxon>Insecta</taxon>
        <taxon>Pterygota</taxon>
        <taxon>Neoptera</taxon>
        <taxon>Paraneoptera</taxon>
        <taxon>Hemiptera</taxon>
        <taxon>Heteroptera</taxon>
        <taxon>Panheteroptera</taxon>
        <taxon>Nepomorpha</taxon>
        <taxon>Nepidae</taxon>
        <taxon>Ranatrinae</taxon>
        <taxon>Ranatra</taxon>
    </lineage>
</organism>
<dbReference type="AlphaFoldDB" id="A0ABD0YBM3"/>
<evidence type="ECO:0000259" key="2">
    <source>
        <dbReference type="Pfam" id="PF00078"/>
    </source>
</evidence>
<evidence type="ECO:0000313" key="3">
    <source>
        <dbReference type="EMBL" id="KAL1124637.1"/>
    </source>
</evidence>
<dbReference type="EMBL" id="JBFDAA010000010">
    <property type="protein sequence ID" value="KAL1124637.1"/>
    <property type="molecule type" value="Genomic_DNA"/>
</dbReference>
<accession>A0ABD0YBM3</accession>
<feature type="compositionally biased region" description="Polar residues" evidence="1">
    <location>
        <begin position="52"/>
        <end position="66"/>
    </location>
</feature>
<feature type="region of interest" description="Disordered" evidence="1">
    <location>
        <begin position="1"/>
        <end position="90"/>
    </location>
</feature>
<reference evidence="3 4" key="1">
    <citation type="submission" date="2024-07" db="EMBL/GenBank/DDBJ databases">
        <title>Chromosome-level genome assembly of the water stick insect Ranatra chinensis (Heteroptera: Nepidae).</title>
        <authorList>
            <person name="Liu X."/>
        </authorList>
    </citation>
    <scope>NUCLEOTIDE SEQUENCE [LARGE SCALE GENOMIC DNA]</scope>
    <source>
        <strain evidence="3">Cailab_2021Rc</strain>
        <tissue evidence="3">Muscle</tissue>
    </source>
</reference>
<dbReference type="Proteomes" id="UP001558652">
    <property type="component" value="Unassembled WGS sequence"/>
</dbReference>